<dbReference type="Proteomes" id="UP000531251">
    <property type="component" value="Unassembled WGS sequence"/>
</dbReference>
<sequence>MDYISGSGTGCAGPTRGSGGSILRRAAWALVALPLLTSAAPLATLELDFTKLRSTRGLLQICIAPAASQFPDCRQGHGAIKRSIPAAEGKLRLSGLAPGDYAVAVIHDANSNGKLDTFMGIPREGFGFSRNPVIGFGPPRFSAAQFPLDGGSDRQEVKLRYLL</sequence>
<keyword evidence="2" id="KW-1185">Reference proteome</keyword>
<proteinExistence type="predicted"/>
<evidence type="ECO:0000313" key="2">
    <source>
        <dbReference type="Proteomes" id="UP000531251"/>
    </source>
</evidence>
<dbReference type="EMBL" id="JAATJB010000001">
    <property type="protein sequence ID" value="NJB96278.1"/>
    <property type="molecule type" value="Genomic_DNA"/>
</dbReference>
<dbReference type="InterPro" id="IPR018673">
    <property type="entry name" value="DUF2141"/>
</dbReference>
<evidence type="ECO:0000313" key="1">
    <source>
        <dbReference type="EMBL" id="NJB96278.1"/>
    </source>
</evidence>
<protein>
    <submittedName>
        <fullName evidence="1">Uncharacterized protein (DUF2141 family)</fullName>
    </submittedName>
</protein>
<gene>
    <name evidence="1" type="ORF">GGR89_000570</name>
</gene>
<dbReference type="Pfam" id="PF09912">
    <property type="entry name" value="DUF2141"/>
    <property type="match status" value="1"/>
</dbReference>
<name>A0A7X5XVT1_9SPHN</name>
<accession>A0A7X5XVT1</accession>
<organism evidence="1 2">
    <name type="scientific">Sphingomonas trueperi</name>
    <dbReference type="NCBI Taxonomy" id="53317"/>
    <lineage>
        <taxon>Bacteria</taxon>
        <taxon>Pseudomonadati</taxon>
        <taxon>Pseudomonadota</taxon>
        <taxon>Alphaproteobacteria</taxon>
        <taxon>Sphingomonadales</taxon>
        <taxon>Sphingomonadaceae</taxon>
        <taxon>Sphingomonas</taxon>
    </lineage>
</organism>
<dbReference type="AlphaFoldDB" id="A0A7X5XVT1"/>
<comment type="caution">
    <text evidence="1">The sequence shown here is derived from an EMBL/GenBank/DDBJ whole genome shotgun (WGS) entry which is preliminary data.</text>
</comment>
<reference evidence="1 2" key="1">
    <citation type="submission" date="2020-03" db="EMBL/GenBank/DDBJ databases">
        <title>Genomic Encyclopedia of Type Strains, Phase IV (KMG-IV): sequencing the most valuable type-strain genomes for metagenomic binning, comparative biology and taxonomic classification.</title>
        <authorList>
            <person name="Goeker M."/>
        </authorList>
    </citation>
    <scope>NUCLEOTIDE SEQUENCE [LARGE SCALE GENOMIC DNA]</scope>
    <source>
        <strain evidence="1 2">DSM 7225</strain>
    </source>
</reference>